<dbReference type="AlphaFoldDB" id="A0AA49GTF3"/>
<keyword evidence="1" id="KW-0472">Membrane</keyword>
<keyword evidence="1" id="KW-0812">Transmembrane</keyword>
<reference evidence="2" key="2">
    <citation type="journal article" date="2024" name="Antonie Van Leeuwenhoek">
        <title>Roseihalotalea indica gen. nov., sp. nov., a halophilic Bacteroidetes from mesopelagic Southwest Indian Ocean with higher carbohydrate metabolic potential.</title>
        <authorList>
            <person name="Chen B."/>
            <person name="Zhang M."/>
            <person name="Lin D."/>
            <person name="Ye J."/>
            <person name="Tang K."/>
        </authorList>
    </citation>
    <scope>NUCLEOTIDE SEQUENCE</scope>
    <source>
        <strain evidence="2">TK19036</strain>
    </source>
</reference>
<organism evidence="2">
    <name type="scientific">Roseihalotalea indica</name>
    <dbReference type="NCBI Taxonomy" id="2867963"/>
    <lineage>
        <taxon>Bacteria</taxon>
        <taxon>Pseudomonadati</taxon>
        <taxon>Bacteroidota</taxon>
        <taxon>Cytophagia</taxon>
        <taxon>Cytophagales</taxon>
        <taxon>Catalimonadaceae</taxon>
        <taxon>Roseihalotalea</taxon>
    </lineage>
</organism>
<name>A0AA49GTF3_9BACT</name>
<feature type="transmembrane region" description="Helical" evidence="1">
    <location>
        <begin position="134"/>
        <end position="153"/>
    </location>
</feature>
<dbReference type="EMBL" id="CP120682">
    <property type="protein sequence ID" value="WKN37244.1"/>
    <property type="molecule type" value="Genomic_DNA"/>
</dbReference>
<sequence length="169" mass="19773">MTLKIYKVLLILGAIGWFYIHAFSIDKLFKKHSDLTEKDGVIEFQELIRTSGKGNNKAVVLKLKSQDLQFAVHDKYERAFQYLSKNRVQNHTVRILYDPEGYNSKANLTFHIYELHIDNQELLDIEESKFTEKIGLLILIGFDIFFLCIYLWIRKISKQIRIDEVGTSG</sequence>
<reference evidence="2" key="1">
    <citation type="journal article" date="2023" name="Comput. Struct. Biotechnol. J.">
        <title>Discovery of a novel marine Bacteroidetes with a rich repertoire of carbohydrate-active enzymes.</title>
        <authorList>
            <person name="Chen B."/>
            <person name="Liu G."/>
            <person name="Chen Q."/>
            <person name="Wang H."/>
            <person name="Liu L."/>
            <person name="Tang K."/>
        </authorList>
    </citation>
    <scope>NUCLEOTIDE SEQUENCE</scope>
    <source>
        <strain evidence="2">TK19036</strain>
    </source>
</reference>
<protein>
    <submittedName>
        <fullName evidence="2">Uncharacterized protein</fullName>
    </submittedName>
</protein>
<accession>A0AA49GTF3</accession>
<proteinExistence type="predicted"/>
<keyword evidence="1" id="KW-1133">Transmembrane helix</keyword>
<gene>
    <name evidence="2" type="ORF">K4G66_00790</name>
</gene>
<evidence type="ECO:0000313" key="2">
    <source>
        <dbReference type="EMBL" id="WKN37244.1"/>
    </source>
</evidence>
<evidence type="ECO:0000256" key="1">
    <source>
        <dbReference type="SAM" id="Phobius"/>
    </source>
</evidence>